<protein>
    <submittedName>
        <fullName evidence="3">Uncharacterized protein</fullName>
    </submittedName>
</protein>
<keyword evidence="2" id="KW-0802">TPR repeat</keyword>
<organism evidence="3 4">
    <name type="scientific">Octadecabacter arcticus 238</name>
    <dbReference type="NCBI Taxonomy" id="391616"/>
    <lineage>
        <taxon>Bacteria</taxon>
        <taxon>Pseudomonadati</taxon>
        <taxon>Pseudomonadota</taxon>
        <taxon>Alphaproteobacteria</taxon>
        <taxon>Rhodobacterales</taxon>
        <taxon>Roseobacteraceae</taxon>
        <taxon>Octadecabacter</taxon>
    </lineage>
</organism>
<dbReference type="InterPro" id="IPR011990">
    <property type="entry name" value="TPR-like_helical_dom_sf"/>
</dbReference>
<evidence type="ECO:0000313" key="3">
    <source>
        <dbReference type="EMBL" id="AGI73762.1"/>
    </source>
</evidence>
<proteinExistence type="predicted"/>
<reference evidence="3 4" key="1">
    <citation type="journal article" date="2013" name="PLoS ONE">
        <title>Poles Apart: Arctic and Antarctic Octadecabacter strains Share High Genome Plasticity and a New Type of Xanthorhodopsin.</title>
        <authorList>
            <person name="Vollmers J."/>
            <person name="Voget S."/>
            <person name="Dietrich S."/>
            <person name="Gollnow K."/>
            <person name="Smits M."/>
            <person name="Meyer K."/>
            <person name="Brinkhoff T."/>
            <person name="Simon M."/>
            <person name="Daniel R."/>
        </authorList>
    </citation>
    <scope>NUCLEOTIDE SEQUENCE [LARGE SCALE GENOMIC DNA]</scope>
    <source>
        <strain evidence="3 4">238</strain>
    </source>
</reference>
<dbReference type="EMBL" id="CP003742">
    <property type="protein sequence ID" value="AGI73762.1"/>
    <property type="molecule type" value="Genomic_DNA"/>
</dbReference>
<dbReference type="RefSeq" id="WP_015496749.1">
    <property type="nucleotide sequence ID" value="NC_020908.1"/>
</dbReference>
<dbReference type="Gene3D" id="3.40.50.300">
    <property type="entry name" value="P-loop containing nucleotide triphosphate hydrolases"/>
    <property type="match status" value="1"/>
</dbReference>
<name>M9RNI5_9RHOB</name>
<feature type="repeat" description="TPR" evidence="2">
    <location>
        <begin position="79"/>
        <end position="112"/>
    </location>
</feature>
<keyword evidence="1" id="KW-0808">Transferase</keyword>
<dbReference type="PROSITE" id="PS50005">
    <property type="entry name" value="TPR"/>
    <property type="match status" value="2"/>
</dbReference>
<feature type="repeat" description="TPR" evidence="2">
    <location>
        <begin position="45"/>
        <end position="78"/>
    </location>
</feature>
<dbReference type="HOGENOM" id="CLU_017034_1_0_5"/>
<dbReference type="SUPFAM" id="SSF52540">
    <property type="entry name" value="P-loop containing nucleoside triphosphate hydrolases"/>
    <property type="match status" value="1"/>
</dbReference>
<dbReference type="Pfam" id="PF14559">
    <property type="entry name" value="TPR_19"/>
    <property type="match status" value="1"/>
</dbReference>
<dbReference type="PANTHER" id="PTHR12788:SF10">
    <property type="entry name" value="PROTEIN-TYROSINE SULFOTRANSFERASE"/>
    <property type="match status" value="1"/>
</dbReference>
<dbReference type="KEGG" id="oar:OA238_c38150"/>
<evidence type="ECO:0000313" key="4">
    <source>
        <dbReference type="Proteomes" id="UP000004688"/>
    </source>
</evidence>
<dbReference type="SMART" id="SM00028">
    <property type="entry name" value="TPR"/>
    <property type="match status" value="6"/>
</dbReference>
<dbReference type="GO" id="GO:0008476">
    <property type="term" value="F:protein-tyrosine sulfotransferase activity"/>
    <property type="evidence" value="ECO:0007669"/>
    <property type="project" value="InterPro"/>
</dbReference>
<dbReference type="InterPro" id="IPR027417">
    <property type="entry name" value="P-loop_NTPase"/>
</dbReference>
<evidence type="ECO:0000256" key="1">
    <source>
        <dbReference type="ARBA" id="ARBA00022679"/>
    </source>
</evidence>
<keyword evidence="4" id="KW-1185">Reference proteome</keyword>
<dbReference type="Pfam" id="PF13469">
    <property type="entry name" value="Sulfotransfer_3"/>
    <property type="match status" value="1"/>
</dbReference>
<dbReference type="Proteomes" id="UP000004688">
    <property type="component" value="Chromosome"/>
</dbReference>
<evidence type="ECO:0000256" key="2">
    <source>
        <dbReference type="PROSITE-ProRule" id="PRU00339"/>
    </source>
</evidence>
<dbReference type="AlphaFoldDB" id="M9RNI5"/>
<dbReference type="eggNOG" id="COG0457">
    <property type="taxonomic scope" value="Bacteria"/>
</dbReference>
<dbReference type="Pfam" id="PF13432">
    <property type="entry name" value="TPR_16"/>
    <property type="match status" value="1"/>
</dbReference>
<dbReference type="STRING" id="391616.OA238_c38150"/>
<dbReference type="InterPro" id="IPR019734">
    <property type="entry name" value="TPR_rpt"/>
</dbReference>
<dbReference type="Pfam" id="PF13181">
    <property type="entry name" value="TPR_8"/>
    <property type="match status" value="1"/>
</dbReference>
<accession>M9RNI5</accession>
<gene>
    <name evidence="3" type="ORF">OA238_c38150</name>
</gene>
<dbReference type="Gene3D" id="1.25.40.10">
    <property type="entry name" value="Tetratricopeptide repeat domain"/>
    <property type="match status" value="1"/>
</dbReference>
<dbReference type="InterPro" id="IPR026634">
    <property type="entry name" value="TPST-like"/>
</dbReference>
<sequence>MTVKRPTEDTMLRTLQIGVDLQRDGKYLEAERIYQTVLRTEPRNAQALNLMGTLAIEANETKTALDYFRKALRGAPRDPIINNNMGNLLLRLKQNEKARQYLLKALQAKPNFVEALCNLGKAHRLLLNGVEAERLLRKALDFKPTSLMARQNLADLLIDNGQADAAADMFESLLSEDPGNLEALVGLAASRKFKTDAPELGLILHRIKEQDTPDISLNRLHHAAGKILNDQGRYGDAIAHFSTAKTFQSSEFDIERHRSFYDALSNTLTPEFFAERSDFGSTSDRPVFIVGMPRSGTTLTEQICASHPEIYGAGELTEMHEIAASLGHSVAKPTALADAMLKMTKRDTQKLAERYLSVLKKRDRKALRVVDKMPHNYEFLGLITLIFPNAKIVNCNRDPMDNCLSCFMHQFSESHGYNADLVTVGRYYREYDRLIKQWQTVLPNKILRMQYEDTVENLEHRARTLIDFIGLPWNPASLSFYETERTVRTPSRWQVRQPIYTTSIKRWARYGDAIAPLRSALGDLVSNQPAN</sequence>
<dbReference type="PANTHER" id="PTHR12788">
    <property type="entry name" value="PROTEIN-TYROSINE SULFOTRANSFERASE 2"/>
    <property type="match status" value="1"/>
</dbReference>
<dbReference type="OrthoDB" id="9800698at2"/>
<dbReference type="SUPFAM" id="SSF48452">
    <property type="entry name" value="TPR-like"/>
    <property type="match status" value="1"/>
</dbReference>